<keyword evidence="1" id="KW-0472">Membrane</keyword>
<keyword evidence="1" id="KW-1133">Transmembrane helix</keyword>
<dbReference type="AlphaFoldDB" id="A0A7X0NQF9"/>
<reference evidence="2 3" key="1">
    <citation type="submission" date="2020-08" db="EMBL/GenBank/DDBJ databases">
        <title>Sequencing the genomes of 1000 actinobacteria strains.</title>
        <authorList>
            <person name="Klenk H.-P."/>
        </authorList>
    </citation>
    <scope>NUCLEOTIDE SEQUENCE [LARGE SCALE GENOMIC DNA]</scope>
    <source>
        <strain evidence="2 3">DSM 43768</strain>
    </source>
</reference>
<protein>
    <submittedName>
        <fullName evidence="2">Uncharacterized protein</fullName>
    </submittedName>
</protein>
<feature type="transmembrane region" description="Helical" evidence="1">
    <location>
        <begin position="51"/>
        <end position="70"/>
    </location>
</feature>
<proteinExistence type="predicted"/>
<gene>
    <name evidence="2" type="ORF">HD593_002486</name>
</gene>
<organism evidence="2 3">
    <name type="scientific">Nonomuraea rubra</name>
    <dbReference type="NCBI Taxonomy" id="46180"/>
    <lineage>
        <taxon>Bacteria</taxon>
        <taxon>Bacillati</taxon>
        <taxon>Actinomycetota</taxon>
        <taxon>Actinomycetes</taxon>
        <taxon>Streptosporangiales</taxon>
        <taxon>Streptosporangiaceae</taxon>
        <taxon>Nonomuraea</taxon>
    </lineage>
</organism>
<evidence type="ECO:0000313" key="2">
    <source>
        <dbReference type="EMBL" id="MBB6547691.1"/>
    </source>
</evidence>
<accession>A0A7X0NQF9</accession>
<dbReference type="RefSeq" id="WP_185102303.1">
    <property type="nucleotide sequence ID" value="NZ_BAAAXY010000042.1"/>
</dbReference>
<dbReference type="EMBL" id="JACHMI010000001">
    <property type="protein sequence ID" value="MBB6547691.1"/>
    <property type="molecule type" value="Genomic_DNA"/>
</dbReference>
<keyword evidence="1" id="KW-0812">Transmembrane</keyword>
<feature type="transmembrane region" description="Helical" evidence="1">
    <location>
        <begin position="15"/>
        <end position="39"/>
    </location>
</feature>
<sequence length="71" mass="7418">MAGVFVAAIWQVADALLLVSMLGALTLILFSGALAYPAAAWLTMPRVPRKLLGFFVVSSLALHACAFLLAG</sequence>
<evidence type="ECO:0000256" key="1">
    <source>
        <dbReference type="SAM" id="Phobius"/>
    </source>
</evidence>
<comment type="caution">
    <text evidence="2">The sequence shown here is derived from an EMBL/GenBank/DDBJ whole genome shotgun (WGS) entry which is preliminary data.</text>
</comment>
<name>A0A7X0NQF9_9ACTN</name>
<dbReference type="Proteomes" id="UP000565579">
    <property type="component" value="Unassembled WGS sequence"/>
</dbReference>
<evidence type="ECO:0000313" key="3">
    <source>
        <dbReference type="Proteomes" id="UP000565579"/>
    </source>
</evidence>
<keyword evidence="3" id="KW-1185">Reference proteome</keyword>